<accession>A0A856MNU7</accession>
<evidence type="ECO:0000313" key="6">
    <source>
        <dbReference type="EMBL" id="QDL11181.1"/>
    </source>
</evidence>
<dbReference type="InterPro" id="IPR011042">
    <property type="entry name" value="6-blade_b-propeller_TolB-like"/>
</dbReference>
<dbReference type="PANTHER" id="PTHR47572:SF4">
    <property type="entry name" value="LACTONASE DRP35"/>
    <property type="match status" value="1"/>
</dbReference>
<feature type="binding site" evidence="4">
    <location>
        <position position="116"/>
    </location>
    <ligand>
        <name>substrate</name>
    </ligand>
</feature>
<dbReference type="GO" id="GO:0016787">
    <property type="term" value="F:hydrolase activity"/>
    <property type="evidence" value="ECO:0007669"/>
    <property type="project" value="UniProtKB-KW"/>
</dbReference>
<evidence type="ECO:0000256" key="2">
    <source>
        <dbReference type="ARBA" id="ARBA00022801"/>
    </source>
</evidence>
<dbReference type="InterPro" id="IPR013658">
    <property type="entry name" value="SGL"/>
</dbReference>
<dbReference type="PRINTS" id="PR01790">
    <property type="entry name" value="SMP30FAMILY"/>
</dbReference>
<keyword evidence="4" id="KW-0862">Zinc</keyword>
<dbReference type="InterPro" id="IPR005511">
    <property type="entry name" value="SMP-30"/>
</dbReference>
<feature type="binding site" evidence="4">
    <location>
        <position position="111"/>
    </location>
    <ligand>
        <name>substrate</name>
    </ligand>
</feature>
<dbReference type="InterPro" id="IPR051262">
    <property type="entry name" value="SMP-30/CGR1_Lactonase"/>
</dbReference>
<dbReference type="EMBL" id="CP030118">
    <property type="protein sequence ID" value="QDL11181.1"/>
    <property type="molecule type" value="Genomic_DNA"/>
</dbReference>
<feature type="domain" description="SMP-30/Gluconolactonase/LRE-like region" evidence="5">
    <location>
        <begin position="29"/>
        <end position="274"/>
    </location>
</feature>
<keyword evidence="4" id="KW-0479">Metal-binding</keyword>
<dbReference type="SUPFAM" id="SSF63829">
    <property type="entry name" value="Calcium-dependent phosphotriesterase"/>
    <property type="match status" value="1"/>
</dbReference>
<name>A0A856MNU7_9CYAN</name>
<evidence type="ECO:0000256" key="4">
    <source>
        <dbReference type="PIRSR" id="PIRSR605511-2"/>
    </source>
</evidence>
<evidence type="ECO:0000256" key="1">
    <source>
        <dbReference type="ARBA" id="ARBA00008853"/>
    </source>
</evidence>
<dbReference type="Proteomes" id="UP000503129">
    <property type="component" value="Chromosome"/>
</dbReference>
<feature type="binding site" evidence="4">
    <location>
        <position position="30"/>
    </location>
    <ligand>
        <name>a divalent metal cation</name>
        <dbReference type="ChEBI" id="CHEBI:60240"/>
    </ligand>
</feature>
<sequence>MSHTQETGIPGVLAPNTKITKLADGMSFCEGPVWDKKHHRLIFSDTDADEHRSWSDTQGLQTFRKPSYQPNGNVFDLQGRLWTCEHESRAISMTNTDGQRTIMVDNYGGKRFHSPNDLEVKSDETIWFSDPTYGLGNRTKEMDFQGVFRFDPKENKLTLIADDLSMPNGIAFSPDEKKLYVGDSAEDKRQIRAFTVNSDGTVSGGEVLCTTENPVWGPDGVDVDANGNIYTGCGDGVNIFSPAGLLLGKILTEVPISNFAFGGNDGKMLFMTSEHALYRVNLLVAGAVKRW</sequence>
<gene>
    <name evidence="6" type="ORF">DP114_27770</name>
</gene>
<dbReference type="Gene3D" id="2.120.10.30">
    <property type="entry name" value="TolB, C-terminal domain"/>
    <property type="match status" value="1"/>
</dbReference>
<proteinExistence type="inferred from homology"/>
<evidence type="ECO:0000259" key="5">
    <source>
        <dbReference type="Pfam" id="PF08450"/>
    </source>
</evidence>
<organism evidence="6 7">
    <name type="scientific">Brasilonema sennae CENA114</name>
    <dbReference type="NCBI Taxonomy" id="415709"/>
    <lineage>
        <taxon>Bacteria</taxon>
        <taxon>Bacillati</taxon>
        <taxon>Cyanobacteriota</taxon>
        <taxon>Cyanophyceae</taxon>
        <taxon>Nostocales</taxon>
        <taxon>Scytonemataceae</taxon>
        <taxon>Brasilonema</taxon>
        <taxon>Bromeliae group (in: Brasilonema)</taxon>
    </lineage>
</organism>
<comment type="similarity">
    <text evidence="1">Belongs to the SMP-30/CGR1 family.</text>
</comment>
<keyword evidence="2" id="KW-0378">Hydrolase</keyword>
<dbReference type="Pfam" id="PF08450">
    <property type="entry name" value="SGL"/>
    <property type="match status" value="1"/>
</dbReference>
<reference evidence="6 7" key="1">
    <citation type="submission" date="2018-06" db="EMBL/GenBank/DDBJ databases">
        <title>Comparative genomics of Brasilonema spp. strains.</title>
        <authorList>
            <person name="Alvarenga D.O."/>
            <person name="Fiore M.F."/>
            <person name="Varani A.M."/>
        </authorList>
    </citation>
    <scope>NUCLEOTIDE SEQUENCE [LARGE SCALE GENOMIC DNA]</scope>
    <source>
        <strain evidence="6 7">CENA114</strain>
    </source>
</reference>
<keyword evidence="7" id="KW-1185">Reference proteome</keyword>
<evidence type="ECO:0000256" key="3">
    <source>
        <dbReference type="PIRSR" id="PIRSR605511-1"/>
    </source>
</evidence>
<evidence type="ECO:0000313" key="7">
    <source>
        <dbReference type="Proteomes" id="UP000503129"/>
    </source>
</evidence>
<feature type="binding site" evidence="4">
    <location>
        <position position="219"/>
    </location>
    <ligand>
        <name>a divalent metal cation</name>
        <dbReference type="ChEBI" id="CHEBI:60240"/>
    </ligand>
</feature>
<dbReference type="RefSeq" id="WP_171977630.1">
    <property type="nucleotide sequence ID" value="NZ_CAWOXK010000001.1"/>
</dbReference>
<comment type="cofactor">
    <cofactor evidence="4">
        <name>Zn(2+)</name>
        <dbReference type="ChEBI" id="CHEBI:29105"/>
    </cofactor>
    <text evidence="4">Binds 1 divalent metal cation per subunit.</text>
</comment>
<dbReference type="AlphaFoldDB" id="A0A856MNU7"/>
<protein>
    <submittedName>
        <fullName evidence="6">SMP-30/gluconolactonase/LRE family protein</fullName>
    </submittedName>
</protein>
<dbReference type="KEGG" id="bsen:DP114_27770"/>
<feature type="active site" description="Proton donor/acceptor" evidence="3">
    <location>
        <position position="219"/>
    </location>
</feature>
<feature type="binding site" evidence="4">
    <location>
        <position position="168"/>
    </location>
    <ligand>
        <name>a divalent metal cation</name>
        <dbReference type="ChEBI" id="CHEBI:60240"/>
    </ligand>
</feature>
<dbReference type="PANTHER" id="PTHR47572">
    <property type="entry name" value="LIPOPROTEIN-RELATED"/>
    <property type="match status" value="1"/>
</dbReference>
<dbReference type="GO" id="GO:0046872">
    <property type="term" value="F:metal ion binding"/>
    <property type="evidence" value="ECO:0007669"/>
    <property type="project" value="UniProtKB-KW"/>
</dbReference>